<dbReference type="CDD" id="cd00093">
    <property type="entry name" value="HTH_XRE"/>
    <property type="match status" value="1"/>
</dbReference>
<dbReference type="SUPFAM" id="SSF47413">
    <property type="entry name" value="lambda repressor-like DNA-binding domains"/>
    <property type="match status" value="1"/>
</dbReference>
<dbReference type="InterPro" id="IPR001387">
    <property type="entry name" value="Cro/C1-type_HTH"/>
</dbReference>
<proteinExistence type="predicted"/>
<evidence type="ECO:0000313" key="3">
    <source>
        <dbReference type="Proteomes" id="UP000598996"/>
    </source>
</evidence>
<dbReference type="EMBL" id="JAENHO010000012">
    <property type="protein sequence ID" value="MBL7259857.1"/>
    <property type="molecule type" value="Genomic_DNA"/>
</dbReference>
<evidence type="ECO:0000259" key="1">
    <source>
        <dbReference type="PROSITE" id="PS50943"/>
    </source>
</evidence>
<reference evidence="2 3" key="1">
    <citation type="submission" date="2021-01" db="EMBL/GenBank/DDBJ databases">
        <title>Actinoplanes sp. nov. LDG1-01 isolated from lichen.</title>
        <authorList>
            <person name="Saeng-In P."/>
            <person name="Phongsopitanun W."/>
            <person name="Kanchanasin P."/>
            <person name="Yuki M."/>
            <person name="Kudo T."/>
            <person name="Ohkuma M."/>
            <person name="Tanasupawat S."/>
        </authorList>
    </citation>
    <scope>NUCLEOTIDE SEQUENCE [LARGE SCALE GENOMIC DNA]</scope>
    <source>
        <strain evidence="2 3">LDG1-01</strain>
    </source>
</reference>
<feature type="domain" description="HTH cro/C1-type" evidence="1">
    <location>
        <begin position="44"/>
        <end position="99"/>
    </location>
</feature>
<sequence length="314" mass="34804">MIAIAVRSGSTLDAGVHRGEDVRLTGRGDIGGSTVRRLQLGARLRELRLAAGVSREAAGYRIRASESKISRMELGRVGFKARDVTDLLLLYGVESPEEHDRLLELTKAANSPSWWHTYGDVLENWFHSYLDLEQAAELIRTYEIQFVPGLLQTEGYASAVIRLAHTNPSKAEVERRAKLRMTRKETLERPDAPTFWAVLDEAVLRRLIGGKEVLREQIVALLEACDNPNIRLQVIPFDSGGHAAAGGAFSILRFPHSELDDVVYIEHLTSALYLDKREDVDDYAAAFGRLIIEAAPPARTPDILKAVIANLDAS</sequence>
<evidence type="ECO:0000313" key="2">
    <source>
        <dbReference type="EMBL" id="MBL7259857.1"/>
    </source>
</evidence>
<dbReference type="SMART" id="SM00530">
    <property type="entry name" value="HTH_XRE"/>
    <property type="match status" value="1"/>
</dbReference>
<dbReference type="Pfam" id="PF13560">
    <property type="entry name" value="HTH_31"/>
    <property type="match status" value="1"/>
</dbReference>
<dbReference type="PROSITE" id="PS50943">
    <property type="entry name" value="HTH_CROC1"/>
    <property type="match status" value="1"/>
</dbReference>
<protein>
    <submittedName>
        <fullName evidence="2">Helix-turn-helix domain-containing protein</fullName>
    </submittedName>
</protein>
<gene>
    <name evidence="2" type="ORF">JKJ07_36610</name>
</gene>
<comment type="caution">
    <text evidence="2">The sequence shown here is derived from an EMBL/GenBank/DDBJ whole genome shotgun (WGS) entry which is preliminary data.</text>
</comment>
<keyword evidence="3" id="KW-1185">Reference proteome</keyword>
<dbReference type="InterPro" id="IPR010982">
    <property type="entry name" value="Lambda_DNA-bd_dom_sf"/>
</dbReference>
<organism evidence="2 3">
    <name type="scientific">Paractinoplanes lichenicola</name>
    <dbReference type="NCBI Taxonomy" id="2802976"/>
    <lineage>
        <taxon>Bacteria</taxon>
        <taxon>Bacillati</taxon>
        <taxon>Actinomycetota</taxon>
        <taxon>Actinomycetes</taxon>
        <taxon>Micromonosporales</taxon>
        <taxon>Micromonosporaceae</taxon>
        <taxon>Paractinoplanes</taxon>
    </lineage>
</organism>
<dbReference type="Proteomes" id="UP000598996">
    <property type="component" value="Unassembled WGS sequence"/>
</dbReference>
<dbReference type="Gene3D" id="1.10.260.40">
    <property type="entry name" value="lambda repressor-like DNA-binding domains"/>
    <property type="match status" value="1"/>
</dbReference>
<name>A0ABS1VZI0_9ACTN</name>
<accession>A0ABS1VZI0</accession>
<dbReference type="InterPro" id="IPR043917">
    <property type="entry name" value="DUF5753"/>
</dbReference>
<dbReference type="Pfam" id="PF19054">
    <property type="entry name" value="DUF5753"/>
    <property type="match status" value="1"/>
</dbReference>